<reference evidence="2" key="1">
    <citation type="submission" date="2019-10" db="EMBL/GenBank/DDBJ databases">
        <title>Conservation and host-specific expression of non-tandemly repeated heterogenous ribosome RNA gene in arbuscular mycorrhizal fungi.</title>
        <authorList>
            <person name="Maeda T."/>
            <person name="Kobayashi Y."/>
            <person name="Nakagawa T."/>
            <person name="Ezawa T."/>
            <person name="Yamaguchi K."/>
            <person name="Bino T."/>
            <person name="Nishimoto Y."/>
            <person name="Shigenobu S."/>
            <person name="Kawaguchi M."/>
        </authorList>
    </citation>
    <scope>NUCLEOTIDE SEQUENCE</scope>
    <source>
        <strain evidence="2">HR1</strain>
    </source>
</reference>
<organism evidence="2 3">
    <name type="scientific">Rhizophagus clarus</name>
    <dbReference type="NCBI Taxonomy" id="94130"/>
    <lineage>
        <taxon>Eukaryota</taxon>
        <taxon>Fungi</taxon>
        <taxon>Fungi incertae sedis</taxon>
        <taxon>Mucoromycota</taxon>
        <taxon>Glomeromycotina</taxon>
        <taxon>Glomeromycetes</taxon>
        <taxon>Glomerales</taxon>
        <taxon>Glomeraceae</taxon>
        <taxon>Rhizophagus</taxon>
    </lineage>
</organism>
<feature type="compositionally biased region" description="Basic and acidic residues" evidence="1">
    <location>
        <begin position="155"/>
        <end position="165"/>
    </location>
</feature>
<dbReference type="AlphaFoldDB" id="A0A8H3L444"/>
<evidence type="ECO:0000313" key="3">
    <source>
        <dbReference type="Proteomes" id="UP000615446"/>
    </source>
</evidence>
<gene>
    <name evidence="2" type="ORF">RCL2_000622800</name>
</gene>
<feature type="compositionally biased region" description="Polar residues" evidence="1">
    <location>
        <begin position="289"/>
        <end position="314"/>
    </location>
</feature>
<protein>
    <submittedName>
        <fullName evidence="2">Uncharacterized protein</fullName>
    </submittedName>
</protein>
<dbReference type="EMBL" id="BLAL01000040">
    <property type="protein sequence ID" value="GES78915.1"/>
    <property type="molecule type" value="Genomic_DNA"/>
</dbReference>
<comment type="caution">
    <text evidence="2">The sequence shown here is derived from an EMBL/GenBank/DDBJ whole genome shotgun (WGS) entry which is preliminary data.</text>
</comment>
<feature type="region of interest" description="Disordered" evidence="1">
    <location>
        <begin position="91"/>
        <end position="165"/>
    </location>
</feature>
<feature type="compositionally biased region" description="Low complexity" evidence="1">
    <location>
        <begin position="268"/>
        <end position="277"/>
    </location>
</feature>
<feature type="compositionally biased region" description="Low complexity" evidence="1">
    <location>
        <begin position="137"/>
        <end position="146"/>
    </location>
</feature>
<feature type="compositionally biased region" description="Polar residues" evidence="1">
    <location>
        <begin position="93"/>
        <end position="107"/>
    </location>
</feature>
<evidence type="ECO:0000256" key="1">
    <source>
        <dbReference type="SAM" id="MobiDB-lite"/>
    </source>
</evidence>
<accession>A0A8H3L444</accession>
<feature type="compositionally biased region" description="Basic and acidic residues" evidence="1">
    <location>
        <begin position="258"/>
        <end position="267"/>
    </location>
</feature>
<name>A0A8H3L444_9GLOM</name>
<dbReference type="OrthoDB" id="10563795at2759"/>
<feature type="compositionally biased region" description="Basic residues" evidence="1">
    <location>
        <begin position="327"/>
        <end position="336"/>
    </location>
</feature>
<proteinExistence type="predicted"/>
<evidence type="ECO:0000313" key="2">
    <source>
        <dbReference type="EMBL" id="GES78915.1"/>
    </source>
</evidence>
<dbReference type="Proteomes" id="UP000615446">
    <property type="component" value="Unassembled WGS sequence"/>
</dbReference>
<feature type="region of interest" description="Disordered" evidence="1">
    <location>
        <begin position="258"/>
        <end position="338"/>
    </location>
</feature>
<sequence>MSQPNQLQVAEEELFDFLKEKFEVCILESLERKRKSLNRLWLCSNSWDIQQNVPYIQTEPEAAIKLRQEEKRDEPIIDENSNARMDIEISIPEVNQSTSNTMPITNESSEDSKFKSVLSKSQKKKQRKKEKAECEAIEAAKSSKSSLDPSAKKAKSQDKPNTRKVVENEASTVITGYQPANNSQAFVQDIIIYDIPAKCDNYTTINALSAWGKVISMTVKRQKKYKTLRVKLEILKFFKNYEKHWMAPLMGFPSTKFTRDKSHEKTKSTNASSTNDSANKRSSKKIATGANNIPLQHCRGSTFQRQYSSGTKAGQDSPKTDYDTKKAKSKSKRSSTSKKMIMAEITRINEVLESLLKRTAI</sequence>